<reference evidence="1" key="1">
    <citation type="submission" date="2014-05" db="EMBL/GenBank/DDBJ databases">
        <authorList>
            <person name="Chronopoulou M."/>
        </authorList>
    </citation>
    <scope>NUCLEOTIDE SEQUENCE</scope>
    <source>
        <tissue evidence="1">Whole organism</tissue>
    </source>
</reference>
<accession>A0A0K2UJK9</accession>
<name>A0A0K2UJK9_LEPSM</name>
<proteinExistence type="predicted"/>
<organism evidence="1">
    <name type="scientific">Lepeophtheirus salmonis</name>
    <name type="common">Salmon louse</name>
    <name type="synonym">Caligus salmonis</name>
    <dbReference type="NCBI Taxonomy" id="72036"/>
    <lineage>
        <taxon>Eukaryota</taxon>
        <taxon>Metazoa</taxon>
        <taxon>Ecdysozoa</taxon>
        <taxon>Arthropoda</taxon>
        <taxon>Crustacea</taxon>
        <taxon>Multicrustacea</taxon>
        <taxon>Hexanauplia</taxon>
        <taxon>Copepoda</taxon>
        <taxon>Siphonostomatoida</taxon>
        <taxon>Caligidae</taxon>
        <taxon>Lepeophtheirus</taxon>
    </lineage>
</organism>
<dbReference type="AlphaFoldDB" id="A0A0K2UJK9"/>
<dbReference type="EMBL" id="HACA01021057">
    <property type="protein sequence ID" value="CDW38418.1"/>
    <property type="molecule type" value="Transcribed_RNA"/>
</dbReference>
<evidence type="ECO:0000313" key="1">
    <source>
        <dbReference type="EMBL" id="CDW38418.1"/>
    </source>
</evidence>
<sequence length="55" mass="6098">MAIEPDLRRTCPVFINIPDPIIVPTTIEIPDIKPISLFSSVFPPISSCNDLLANY</sequence>
<protein>
    <submittedName>
        <fullName evidence="1">Uncharacterized protein</fullName>
    </submittedName>
</protein>